<dbReference type="PANTHER" id="PTHR37302:SF3">
    <property type="entry name" value="DAMAGE-INDUCIBLE PROTEIN DINB"/>
    <property type="match status" value="1"/>
</dbReference>
<evidence type="ECO:0000313" key="4">
    <source>
        <dbReference type="Proteomes" id="UP001500866"/>
    </source>
</evidence>
<name>A0ABP3RBD0_9BACI</name>
<dbReference type="RefSeq" id="WP_343813610.1">
    <property type="nucleotide sequence ID" value="NZ_BAAADS010000018.1"/>
</dbReference>
<keyword evidence="2" id="KW-0479">Metal-binding</keyword>
<dbReference type="PANTHER" id="PTHR37302">
    <property type="entry name" value="SLR1116 PROTEIN"/>
    <property type="match status" value="1"/>
</dbReference>
<evidence type="ECO:0000256" key="2">
    <source>
        <dbReference type="ARBA" id="ARBA00022723"/>
    </source>
</evidence>
<comment type="caution">
    <text evidence="3">The sequence shown here is derived from an EMBL/GenBank/DDBJ whole genome shotgun (WGS) entry which is preliminary data.</text>
</comment>
<keyword evidence="4" id="KW-1185">Reference proteome</keyword>
<comment type="similarity">
    <text evidence="1">Belongs to the DinB family.</text>
</comment>
<accession>A0ABP3RBD0</accession>
<sequence>MNVLSEQYELVKHTRELLFRFCETLDDADYTKELEGFGWGSVRNLHVHIAECYQNWLGRFGMQENLTPVKPNQVRNVSDMREVFKQVDQLMHRFLDEYEGKYEAKLKGSVSWKEGDVELSVLWLFTHTLTHEFHHKGQMVTMGRQLGYTPTDTDMILPEEISR</sequence>
<dbReference type="InterPro" id="IPR034660">
    <property type="entry name" value="DinB/YfiT-like"/>
</dbReference>
<gene>
    <name evidence="3" type="ORF">GCM10009001_25050</name>
</gene>
<proteinExistence type="inferred from homology"/>
<dbReference type="SUPFAM" id="SSF109854">
    <property type="entry name" value="DinB/YfiT-like putative metalloenzymes"/>
    <property type="match status" value="1"/>
</dbReference>
<organism evidence="3 4">
    <name type="scientific">Virgibacillus siamensis</name>
    <dbReference type="NCBI Taxonomy" id="480071"/>
    <lineage>
        <taxon>Bacteria</taxon>
        <taxon>Bacillati</taxon>
        <taxon>Bacillota</taxon>
        <taxon>Bacilli</taxon>
        <taxon>Bacillales</taxon>
        <taxon>Bacillaceae</taxon>
        <taxon>Virgibacillus</taxon>
    </lineage>
</organism>
<protein>
    <submittedName>
        <fullName evidence="3">DinB family protein</fullName>
    </submittedName>
</protein>
<dbReference type="Pfam" id="PF05163">
    <property type="entry name" value="DinB"/>
    <property type="match status" value="1"/>
</dbReference>
<dbReference type="EMBL" id="BAAADS010000018">
    <property type="protein sequence ID" value="GAA0606783.1"/>
    <property type="molecule type" value="Genomic_DNA"/>
</dbReference>
<dbReference type="Gene3D" id="1.20.120.450">
    <property type="entry name" value="dinb family like domain"/>
    <property type="match status" value="1"/>
</dbReference>
<dbReference type="InterPro" id="IPR007837">
    <property type="entry name" value="DinB"/>
</dbReference>
<dbReference type="Proteomes" id="UP001500866">
    <property type="component" value="Unassembled WGS sequence"/>
</dbReference>
<reference evidence="4" key="1">
    <citation type="journal article" date="2019" name="Int. J. Syst. Evol. Microbiol.">
        <title>The Global Catalogue of Microorganisms (GCM) 10K type strain sequencing project: providing services to taxonomists for standard genome sequencing and annotation.</title>
        <authorList>
            <consortium name="The Broad Institute Genomics Platform"/>
            <consortium name="The Broad Institute Genome Sequencing Center for Infectious Disease"/>
            <person name="Wu L."/>
            <person name="Ma J."/>
        </authorList>
    </citation>
    <scope>NUCLEOTIDE SEQUENCE [LARGE SCALE GENOMIC DNA]</scope>
    <source>
        <strain evidence="4">JCM 15395</strain>
    </source>
</reference>
<evidence type="ECO:0000313" key="3">
    <source>
        <dbReference type="EMBL" id="GAA0606783.1"/>
    </source>
</evidence>
<evidence type="ECO:0000256" key="1">
    <source>
        <dbReference type="ARBA" id="ARBA00008635"/>
    </source>
</evidence>